<gene>
    <name evidence="2" type="ORF">PCASD_08243</name>
</gene>
<name>A0A2N5ULW4_9BASI</name>
<dbReference type="AlphaFoldDB" id="A0A2N5ULW4"/>
<accession>A0A2N5ULW4</accession>
<reference evidence="2 3" key="1">
    <citation type="submission" date="2017-11" db="EMBL/GenBank/DDBJ databases">
        <title>De novo assembly and phasing of dikaryotic genomes from two isolates of Puccinia coronata f. sp. avenae, the causal agent of oat crown rust.</title>
        <authorList>
            <person name="Miller M.E."/>
            <person name="Zhang Y."/>
            <person name="Omidvar V."/>
            <person name="Sperschneider J."/>
            <person name="Schwessinger B."/>
            <person name="Raley C."/>
            <person name="Palmer J.M."/>
            <person name="Garnica D."/>
            <person name="Upadhyaya N."/>
            <person name="Rathjen J."/>
            <person name="Taylor J.M."/>
            <person name="Park R.F."/>
            <person name="Dodds P.N."/>
            <person name="Hirsch C.D."/>
            <person name="Kianian S.F."/>
            <person name="Figueroa M."/>
        </authorList>
    </citation>
    <scope>NUCLEOTIDE SEQUENCE [LARGE SCALE GENOMIC DNA]</scope>
    <source>
        <strain evidence="2">12SD80</strain>
    </source>
</reference>
<organism evidence="2 3">
    <name type="scientific">Puccinia coronata f. sp. avenae</name>
    <dbReference type="NCBI Taxonomy" id="200324"/>
    <lineage>
        <taxon>Eukaryota</taxon>
        <taxon>Fungi</taxon>
        <taxon>Dikarya</taxon>
        <taxon>Basidiomycota</taxon>
        <taxon>Pucciniomycotina</taxon>
        <taxon>Pucciniomycetes</taxon>
        <taxon>Pucciniales</taxon>
        <taxon>Pucciniaceae</taxon>
        <taxon>Puccinia</taxon>
    </lineage>
</organism>
<dbReference type="EMBL" id="PGCI01000125">
    <property type="protein sequence ID" value="PLW38636.1"/>
    <property type="molecule type" value="Genomic_DNA"/>
</dbReference>
<comment type="caution">
    <text evidence="2">The sequence shown here is derived from an EMBL/GenBank/DDBJ whole genome shotgun (WGS) entry which is preliminary data.</text>
</comment>
<evidence type="ECO:0000256" key="1">
    <source>
        <dbReference type="SAM" id="MobiDB-lite"/>
    </source>
</evidence>
<feature type="region of interest" description="Disordered" evidence="1">
    <location>
        <begin position="1"/>
        <end position="21"/>
    </location>
</feature>
<protein>
    <submittedName>
        <fullName evidence="2">Uncharacterized protein</fullName>
    </submittedName>
</protein>
<feature type="compositionally biased region" description="Polar residues" evidence="1">
    <location>
        <begin position="83"/>
        <end position="97"/>
    </location>
</feature>
<evidence type="ECO:0000313" key="2">
    <source>
        <dbReference type="EMBL" id="PLW38636.1"/>
    </source>
</evidence>
<dbReference type="Proteomes" id="UP000235392">
    <property type="component" value="Unassembled WGS sequence"/>
</dbReference>
<proteinExistence type="predicted"/>
<sequence>MKKATNDGPFIDPTRSLAGQRAKQSLCTLSLASRCLLSLTFVKEGEHKVELLGTAVPSIHSLRDQTNSLKQRSLQRCRHQQQHGRTLSSVVGGSSFNQRKEKKKKTEGGLQFKQRD</sequence>
<feature type="compositionally biased region" description="Basic residues" evidence="1">
    <location>
        <begin position="73"/>
        <end position="82"/>
    </location>
</feature>
<evidence type="ECO:0000313" key="3">
    <source>
        <dbReference type="Proteomes" id="UP000235392"/>
    </source>
</evidence>
<feature type="region of interest" description="Disordered" evidence="1">
    <location>
        <begin position="66"/>
        <end position="116"/>
    </location>
</feature>